<dbReference type="PRINTS" id="PR00406">
    <property type="entry name" value="CYTB5RDTASE"/>
</dbReference>
<proteinExistence type="inferred from homology"/>
<dbReference type="EC" id="1.6.2.2" evidence="14"/>
<evidence type="ECO:0000256" key="8">
    <source>
        <dbReference type="ARBA" id="ARBA00022989"/>
    </source>
</evidence>
<name>A0A2J8AH89_9CHLO</name>
<dbReference type="InterPro" id="IPR008333">
    <property type="entry name" value="Cbr1-like_FAD-bd_dom"/>
</dbReference>
<evidence type="ECO:0000313" key="17">
    <source>
        <dbReference type="Proteomes" id="UP000236333"/>
    </source>
</evidence>
<accession>A0A2J8AH89</accession>
<feature type="binding site" evidence="13">
    <location>
        <position position="195"/>
    </location>
    <ligand>
        <name>FAD</name>
        <dbReference type="ChEBI" id="CHEBI:57692"/>
    </ligand>
</feature>
<dbReference type="Gene3D" id="3.40.50.80">
    <property type="entry name" value="Nucleotide-binding domain of ferredoxin-NADP reductase (FNR) module"/>
    <property type="match status" value="1"/>
</dbReference>
<feature type="binding site" evidence="13">
    <location>
        <position position="222"/>
    </location>
    <ligand>
        <name>FAD</name>
        <dbReference type="ChEBI" id="CHEBI:57692"/>
    </ligand>
</feature>
<comment type="subcellular location">
    <subcellularLocation>
        <location evidence="2">Mitochondrion outer membrane</location>
    </subcellularLocation>
</comment>
<dbReference type="OrthoDB" id="432685at2759"/>
<keyword evidence="17" id="KW-1185">Reference proteome</keyword>
<comment type="caution">
    <text evidence="16">The sequence shown here is derived from an EMBL/GenBank/DDBJ whole genome shotgun (WGS) entry which is preliminary data.</text>
</comment>
<feature type="domain" description="FAD-binding FR-type" evidence="15">
    <location>
        <begin position="142"/>
        <end position="246"/>
    </location>
</feature>
<keyword evidence="9 14" id="KW-0560">Oxidoreductase</keyword>
<dbReference type="GO" id="GO:0022900">
    <property type="term" value="P:electron transport chain"/>
    <property type="evidence" value="ECO:0007669"/>
    <property type="project" value="TreeGrafter"/>
</dbReference>
<dbReference type="PRINTS" id="PR00371">
    <property type="entry name" value="FPNCR"/>
</dbReference>
<feature type="binding site" evidence="13">
    <location>
        <position position="212"/>
    </location>
    <ligand>
        <name>FAD</name>
        <dbReference type="ChEBI" id="CHEBI:57692"/>
    </ligand>
</feature>
<keyword evidence="11" id="KW-0496">Mitochondrion</keyword>
<evidence type="ECO:0000313" key="16">
    <source>
        <dbReference type="EMBL" id="PNH11879.1"/>
    </source>
</evidence>
<reference evidence="16 17" key="1">
    <citation type="journal article" date="2017" name="Mol. Biol. Evol.">
        <title>The 4-celled Tetrabaena socialis nuclear genome reveals the essential components for genetic control of cell number at the origin of multicellularity in the volvocine lineage.</title>
        <authorList>
            <person name="Featherston J."/>
            <person name="Arakaki Y."/>
            <person name="Hanschen E.R."/>
            <person name="Ferris P.J."/>
            <person name="Michod R.E."/>
            <person name="Olson B.J.S.C."/>
            <person name="Nozaki H."/>
            <person name="Durand P.M."/>
        </authorList>
    </citation>
    <scope>NUCLEOTIDE SEQUENCE [LARGE SCALE GENOMIC DNA]</scope>
    <source>
        <strain evidence="16 17">NIES-571</strain>
    </source>
</reference>
<keyword evidence="12" id="KW-0472">Membrane</keyword>
<comment type="similarity">
    <text evidence="3 14">Belongs to the flavoprotein pyridine nucleotide cytochrome reductase family.</text>
</comment>
<dbReference type="PANTHER" id="PTHR19370">
    <property type="entry name" value="NADH-CYTOCHROME B5 REDUCTASE"/>
    <property type="match status" value="1"/>
</dbReference>
<organism evidence="16 17">
    <name type="scientific">Tetrabaena socialis</name>
    <dbReference type="NCBI Taxonomy" id="47790"/>
    <lineage>
        <taxon>Eukaryota</taxon>
        <taxon>Viridiplantae</taxon>
        <taxon>Chlorophyta</taxon>
        <taxon>core chlorophytes</taxon>
        <taxon>Chlorophyceae</taxon>
        <taxon>CS clade</taxon>
        <taxon>Chlamydomonadales</taxon>
        <taxon>Tetrabaenaceae</taxon>
        <taxon>Tetrabaena</taxon>
    </lineage>
</organism>
<dbReference type="PANTHER" id="PTHR19370:SF184">
    <property type="entry name" value="NADH-CYTOCHROME B5 REDUCTASE-LIKE"/>
    <property type="match status" value="1"/>
</dbReference>
<feature type="binding site" evidence="13">
    <location>
        <position position="197"/>
    </location>
    <ligand>
        <name>FAD</name>
        <dbReference type="ChEBI" id="CHEBI:57692"/>
    </ligand>
</feature>
<keyword evidence="7 13" id="KW-0274">FAD</keyword>
<keyword evidence="8" id="KW-1133">Transmembrane helix</keyword>
<evidence type="ECO:0000256" key="2">
    <source>
        <dbReference type="ARBA" id="ARBA00004294"/>
    </source>
</evidence>
<dbReference type="InterPro" id="IPR039261">
    <property type="entry name" value="FNR_nucleotide-bd"/>
</dbReference>
<dbReference type="AlphaFoldDB" id="A0A2J8AH89"/>
<gene>
    <name evidence="16" type="ORF">TSOC_001233</name>
</gene>
<dbReference type="InterPro" id="IPR017927">
    <property type="entry name" value="FAD-bd_FR_type"/>
</dbReference>
<evidence type="ECO:0000256" key="12">
    <source>
        <dbReference type="ARBA" id="ARBA00023136"/>
    </source>
</evidence>
<sequence length="378" mass="41863">MTEIKKAVSGLKVALDAVRTNTDVSSTNIMRLNLKSARDQLARRVQEVSPTTEADPAIASATREARILLEEVDSSFFALQKVSHQVCSCAAPTVPFTRPMLTESPCPWEGRGRMRVEGVRDATRGSNLKANRLPKRPFLDPNEFQPLPLTEKTYITHNTLRLRFALPDPSQRLGLPIGQHITFLAKDEDDKDVYRPYTPVSDDDLLGCVDFVIKVYPQGKMSQVVAKMRVGDTMLMKGPKGRFTYTPNMVKHFGMVAGGTGITPMYQVLSAVLKNPADVTQLTLLFGNLTEEDILLRKELDSLVAMHGNRLRVHHVLNTPPAEWEGGVGFITKEMLAEHLPAPGPDVMVLRCGPNPMCVAMKEHLGGLGFSEEAQFQF</sequence>
<feature type="binding site" evidence="13">
    <location>
        <position position="263"/>
    </location>
    <ligand>
        <name>FAD</name>
        <dbReference type="ChEBI" id="CHEBI:57692"/>
    </ligand>
</feature>
<dbReference type="CDD" id="cd06183">
    <property type="entry name" value="cyt_b5_reduct_like"/>
    <property type="match status" value="1"/>
</dbReference>
<dbReference type="InterPro" id="IPR001433">
    <property type="entry name" value="OxRdtase_FAD/NAD-bd"/>
</dbReference>
<evidence type="ECO:0000256" key="4">
    <source>
        <dbReference type="ARBA" id="ARBA00022630"/>
    </source>
</evidence>
<dbReference type="Gene3D" id="2.40.30.10">
    <property type="entry name" value="Translation factors"/>
    <property type="match status" value="1"/>
</dbReference>
<keyword evidence="5" id="KW-0812">Transmembrane</keyword>
<dbReference type="GO" id="GO:0005741">
    <property type="term" value="C:mitochondrial outer membrane"/>
    <property type="evidence" value="ECO:0007669"/>
    <property type="project" value="UniProtKB-SubCell"/>
</dbReference>
<comment type="catalytic activity">
    <reaction evidence="14">
        <text>2 Fe(III)-[cytochrome b5] + NADH = 2 Fe(II)-[cytochrome b5] + NAD(+) + H(+)</text>
        <dbReference type="Rhea" id="RHEA:46680"/>
        <dbReference type="Rhea" id="RHEA-COMP:10438"/>
        <dbReference type="Rhea" id="RHEA-COMP:10439"/>
        <dbReference type="ChEBI" id="CHEBI:15378"/>
        <dbReference type="ChEBI" id="CHEBI:29033"/>
        <dbReference type="ChEBI" id="CHEBI:29034"/>
        <dbReference type="ChEBI" id="CHEBI:57540"/>
        <dbReference type="ChEBI" id="CHEBI:57945"/>
        <dbReference type="EC" id="1.6.2.2"/>
    </reaction>
</comment>
<dbReference type="FunFam" id="3.40.50.80:FF:000019">
    <property type="entry name" value="NADH-cytochrome b5 reductase"/>
    <property type="match status" value="1"/>
</dbReference>
<evidence type="ECO:0000256" key="13">
    <source>
        <dbReference type="PIRSR" id="PIRSR601834-1"/>
    </source>
</evidence>
<dbReference type="EMBL" id="PGGS01000019">
    <property type="protein sequence ID" value="PNH11879.1"/>
    <property type="molecule type" value="Genomic_DNA"/>
</dbReference>
<keyword evidence="10 14" id="KW-0520">NAD</keyword>
<evidence type="ECO:0000256" key="9">
    <source>
        <dbReference type="ARBA" id="ARBA00023002"/>
    </source>
</evidence>
<evidence type="ECO:0000256" key="7">
    <source>
        <dbReference type="ARBA" id="ARBA00022827"/>
    </source>
</evidence>
<feature type="binding site" evidence="13">
    <location>
        <position position="214"/>
    </location>
    <ligand>
        <name>FAD</name>
        <dbReference type="ChEBI" id="CHEBI:57692"/>
    </ligand>
</feature>
<feature type="binding site" evidence="13">
    <location>
        <position position="196"/>
    </location>
    <ligand>
        <name>FAD</name>
        <dbReference type="ChEBI" id="CHEBI:57692"/>
    </ligand>
</feature>
<evidence type="ECO:0000256" key="14">
    <source>
        <dbReference type="RuleBase" id="RU361226"/>
    </source>
</evidence>
<keyword evidence="6" id="KW-1000">Mitochondrion outer membrane</keyword>
<keyword evidence="4 13" id="KW-0285">Flavoprotein</keyword>
<dbReference type="Pfam" id="PF00175">
    <property type="entry name" value="NAD_binding_1"/>
    <property type="match status" value="1"/>
</dbReference>
<dbReference type="FunFam" id="2.40.30.10:FF:000032">
    <property type="entry name" value="NADH-cytochrome b5 reductase"/>
    <property type="match status" value="1"/>
</dbReference>
<evidence type="ECO:0000259" key="15">
    <source>
        <dbReference type="PROSITE" id="PS51384"/>
    </source>
</evidence>
<dbReference type="Pfam" id="PF00970">
    <property type="entry name" value="FAD_binding_6"/>
    <property type="match status" value="1"/>
</dbReference>
<dbReference type="SUPFAM" id="SSF63380">
    <property type="entry name" value="Riboflavin synthase domain-like"/>
    <property type="match status" value="1"/>
</dbReference>
<protein>
    <recommendedName>
        <fullName evidence="14">NADH-cytochrome b5 reductase</fullName>
        <ecNumber evidence="14">1.6.2.2</ecNumber>
    </recommendedName>
</protein>
<feature type="binding site" evidence="13">
    <location>
        <position position="220"/>
    </location>
    <ligand>
        <name>FAD</name>
        <dbReference type="ChEBI" id="CHEBI:57692"/>
    </ligand>
</feature>
<dbReference type="InterPro" id="IPR001709">
    <property type="entry name" value="Flavoprot_Pyr_Nucl_cyt_Rdtase"/>
</dbReference>
<evidence type="ECO:0000256" key="10">
    <source>
        <dbReference type="ARBA" id="ARBA00023027"/>
    </source>
</evidence>
<evidence type="ECO:0000256" key="1">
    <source>
        <dbReference type="ARBA" id="ARBA00001974"/>
    </source>
</evidence>
<dbReference type="InterPro" id="IPR001834">
    <property type="entry name" value="CBR-like"/>
</dbReference>
<evidence type="ECO:0000256" key="11">
    <source>
        <dbReference type="ARBA" id="ARBA00023128"/>
    </source>
</evidence>
<dbReference type="InterPro" id="IPR017938">
    <property type="entry name" value="Riboflavin_synthase-like_b-brl"/>
</dbReference>
<comment type="cofactor">
    <cofactor evidence="1 13 14">
        <name>FAD</name>
        <dbReference type="ChEBI" id="CHEBI:57692"/>
    </cofactor>
</comment>
<evidence type="ECO:0000256" key="3">
    <source>
        <dbReference type="ARBA" id="ARBA00006105"/>
    </source>
</evidence>
<evidence type="ECO:0000256" key="5">
    <source>
        <dbReference type="ARBA" id="ARBA00022692"/>
    </source>
</evidence>
<evidence type="ECO:0000256" key="6">
    <source>
        <dbReference type="ARBA" id="ARBA00022787"/>
    </source>
</evidence>
<dbReference type="Proteomes" id="UP000236333">
    <property type="component" value="Unassembled WGS sequence"/>
</dbReference>
<dbReference type="GO" id="GO:0090524">
    <property type="term" value="F:cytochrome-b5 reductase activity, acting on NADH"/>
    <property type="evidence" value="ECO:0007669"/>
    <property type="project" value="UniProtKB-EC"/>
</dbReference>
<dbReference type="PROSITE" id="PS51384">
    <property type="entry name" value="FAD_FR"/>
    <property type="match status" value="1"/>
</dbReference>
<feature type="binding site" evidence="13">
    <location>
        <position position="221"/>
    </location>
    <ligand>
        <name>FAD</name>
        <dbReference type="ChEBI" id="CHEBI:57692"/>
    </ligand>
</feature>
<dbReference type="SUPFAM" id="SSF52343">
    <property type="entry name" value="Ferredoxin reductase-like, C-terminal NADP-linked domain"/>
    <property type="match status" value="1"/>
</dbReference>